<evidence type="ECO:0000313" key="3">
    <source>
        <dbReference type="EMBL" id="MFM2486350.1"/>
    </source>
</evidence>
<dbReference type="Proteomes" id="UP001629953">
    <property type="component" value="Unassembled WGS sequence"/>
</dbReference>
<gene>
    <name evidence="3" type="ORF">ABUE30_15000</name>
</gene>
<reference evidence="3 4" key="1">
    <citation type="journal article" date="2013" name="Int. J. Syst. Evol. Microbiol.">
        <title>Celerinatantimonas yamalensis sp. nov., a cold-adapted diazotrophic bacterium from a cold permafrost brine.</title>
        <authorList>
            <person name="Shcherbakova V."/>
            <person name="Chuvilskaya N."/>
            <person name="Rivkina E."/>
            <person name="Demidov N."/>
            <person name="Uchaeva V."/>
            <person name="Suetin S."/>
            <person name="Suzina N."/>
            <person name="Gilichinsky D."/>
        </authorList>
    </citation>
    <scope>NUCLEOTIDE SEQUENCE [LARGE SCALE GENOMIC DNA]</scope>
    <source>
        <strain evidence="3 4">C7</strain>
    </source>
</reference>
<evidence type="ECO:0000256" key="1">
    <source>
        <dbReference type="SAM" id="MobiDB-lite"/>
    </source>
</evidence>
<dbReference type="Pfam" id="PF03923">
    <property type="entry name" value="Lipoprotein_16"/>
    <property type="match status" value="1"/>
</dbReference>
<feature type="chain" id="PRO_5045931577" evidence="2">
    <location>
        <begin position="22"/>
        <end position="227"/>
    </location>
</feature>
<name>A0ABW9G9H9_9GAMM</name>
<feature type="region of interest" description="Disordered" evidence="1">
    <location>
        <begin position="27"/>
        <end position="61"/>
    </location>
</feature>
<feature type="signal peptide" evidence="2">
    <location>
        <begin position="1"/>
        <end position="21"/>
    </location>
</feature>
<evidence type="ECO:0000256" key="2">
    <source>
        <dbReference type="SAM" id="SignalP"/>
    </source>
</evidence>
<accession>A0ABW9G9H9</accession>
<dbReference type="EMBL" id="JBEQCT010000008">
    <property type="protein sequence ID" value="MFM2486350.1"/>
    <property type="molecule type" value="Genomic_DNA"/>
</dbReference>
<organism evidence="3 4">
    <name type="scientific">Celerinatantimonas yamalensis</name>
    <dbReference type="NCBI Taxonomy" id="559956"/>
    <lineage>
        <taxon>Bacteria</taxon>
        <taxon>Pseudomonadati</taxon>
        <taxon>Pseudomonadota</taxon>
        <taxon>Gammaproteobacteria</taxon>
        <taxon>Celerinatantimonadaceae</taxon>
        <taxon>Celerinatantimonas</taxon>
    </lineage>
</organism>
<dbReference type="RefSeq" id="WP_408624648.1">
    <property type="nucleotide sequence ID" value="NZ_JBEQCT010000008.1"/>
</dbReference>
<keyword evidence="3" id="KW-0449">Lipoprotein</keyword>
<keyword evidence="4" id="KW-1185">Reference proteome</keyword>
<sequence>MRLSKNFSQWLGIGTMSVMLAACSTIQPQPQPQQPTVQGEPPAQPTQSAKPSKPAKPPQLTQIYIDPNPSVGSARAIPGLVVNLSVHDLRAQQFLMSIHYPDQEQAKLVSSANNVRLAIYKAIKKSLTDRGITIDDNAPNQLQIDIISLQSKATQNTLSYVAIDQVTLKATFKSKSRQVVRQYTASRRNTGSLEVDVSAQQNQLNQTLDAVLTGLLTDHKLLDQDQE</sequence>
<protein>
    <submittedName>
        <fullName evidence="3">YajG family lipoprotein</fullName>
    </submittedName>
</protein>
<dbReference type="PROSITE" id="PS51257">
    <property type="entry name" value="PROKAR_LIPOPROTEIN"/>
    <property type="match status" value="1"/>
</dbReference>
<evidence type="ECO:0000313" key="4">
    <source>
        <dbReference type="Proteomes" id="UP001629953"/>
    </source>
</evidence>
<comment type="caution">
    <text evidence="3">The sequence shown here is derived from an EMBL/GenBank/DDBJ whole genome shotgun (WGS) entry which is preliminary data.</text>
</comment>
<keyword evidence="2" id="KW-0732">Signal</keyword>
<dbReference type="InterPro" id="IPR005619">
    <property type="entry name" value="Uncharacterised_YajG"/>
</dbReference>
<proteinExistence type="predicted"/>